<dbReference type="GO" id="GO:0003950">
    <property type="term" value="F:NAD+ poly-ADP-ribosyltransferase activity"/>
    <property type="evidence" value="ECO:0007669"/>
    <property type="project" value="InterPro"/>
</dbReference>
<dbReference type="GO" id="GO:0005634">
    <property type="term" value="C:nucleus"/>
    <property type="evidence" value="ECO:0007669"/>
    <property type="project" value="UniProtKB-SubCell"/>
</dbReference>
<keyword evidence="9" id="KW-1185">Reference proteome</keyword>
<evidence type="ECO:0000313" key="8">
    <source>
        <dbReference type="Ensembl" id="ENSCSAVP00000006317.1"/>
    </source>
</evidence>
<dbReference type="InterPro" id="IPR012317">
    <property type="entry name" value="Poly(ADP-ribose)pol_cat_dom"/>
</dbReference>
<reference evidence="8" key="3">
    <citation type="submission" date="2025-09" db="UniProtKB">
        <authorList>
            <consortium name="Ensembl"/>
        </authorList>
    </citation>
    <scope>IDENTIFICATION</scope>
</reference>
<dbReference type="STRING" id="51511.ENSCSAVP00000006317"/>
<dbReference type="InParanoid" id="H2YLW5"/>
<dbReference type="PANTHER" id="PTHR14453:SF67">
    <property type="entry name" value="POLY [ADP-RIBOSE] POLYMERASE"/>
    <property type="match status" value="1"/>
</dbReference>
<keyword evidence="4" id="KW-0520">NAD</keyword>
<dbReference type="GO" id="GO:0003714">
    <property type="term" value="F:transcription corepressor activity"/>
    <property type="evidence" value="ECO:0007669"/>
    <property type="project" value="TreeGrafter"/>
</dbReference>
<dbReference type="Proteomes" id="UP000007875">
    <property type="component" value="Unassembled WGS sequence"/>
</dbReference>
<evidence type="ECO:0000256" key="6">
    <source>
        <dbReference type="ARBA" id="ARBA00024347"/>
    </source>
</evidence>
<comment type="similarity">
    <text evidence="6">Belongs to the ARTD/PARP family.</text>
</comment>
<keyword evidence="2" id="KW-0328">Glycosyltransferase</keyword>
<feature type="domain" description="PARP catalytic" evidence="7">
    <location>
        <begin position="33"/>
        <end position="181"/>
    </location>
</feature>
<proteinExistence type="inferred from homology"/>
<dbReference type="InterPro" id="IPR052056">
    <property type="entry name" value="Mono-ARTD/PARP"/>
</dbReference>
<dbReference type="SUPFAM" id="SSF56399">
    <property type="entry name" value="ADP-ribosylation"/>
    <property type="match status" value="1"/>
</dbReference>
<comment type="subcellular location">
    <subcellularLocation>
        <location evidence="1">Nucleus</location>
    </subcellularLocation>
</comment>
<dbReference type="AlphaFoldDB" id="H2YLW5"/>
<reference evidence="9" key="1">
    <citation type="submission" date="2003-08" db="EMBL/GenBank/DDBJ databases">
        <authorList>
            <person name="Birren B."/>
            <person name="Nusbaum C."/>
            <person name="Abebe A."/>
            <person name="Abouelleil A."/>
            <person name="Adekoya E."/>
            <person name="Ait-zahra M."/>
            <person name="Allen N."/>
            <person name="Allen T."/>
            <person name="An P."/>
            <person name="Anderson M."/>
            <person name="Anderson S."/>
            <person name="Arachchi H."/>
            <person name="Armbruster J."/>
            <person name="Bachantsang P."/>
            <person name="Baldwin J."/>
            <person name="Barry A."/>
            <person name="Bayul T."/>
            <person name="Blitshsteyn B."/>
            <person name="Bloom T."/>
            <person name="Blye J."/>
            <person name="Boguslavskiy L."/>
            <person name="Borowsky M."/>
            <person name="Boukhgalter B."/>
            <person name="Brunache A."/>
            <person name="Butler J."/>
            <person name="Calixte N."/>
            <person name="Calvo S."/>
            <person name="Camarata J."/>
            <person name="Campo K."/>
            <person name="Chang J."/>
            <person name="Cheshatsang Y."/>
            <person name="Citroen M."/>
            <person name="Collymore A."/>
            <person name="Considine T."/>
            <person name="Cook A."/>
            <person name="Cooke P."/>
            <person name="Corum B."/>
            <person name="Cuomo C."/>
            <person name="David R."/>
            <person name="Dawoe T."/>
            <person name="Degray S."/>
            <person name="Dodge S."/>
            <person name="Dooley K."/>
            <person name="Dorje P."/>
            <person name="Dorjee K."/>
            <person name="Dorris L."/>
            <person name="Duffey N."/>
            <person name="Dupes A."/>
            <person name="Elkins T."/>
            <person name="Engels R."/>
            <person name="Erickson J."/>
            <person name="Farina A."/>
            <person name="Faro S."/>
            <person name="Ferreira P."/>
            <person name="Fischer H."/>
            <person name="Fitzgerald M."/>
            <person name="Foley K."/>
            <person name="Gage D."/>
            <person name="Galagan J."/>
            <person name="Gearin G."/>
            <person name="Gnerre S."/>
            <person name="Gnirke A."/>
            <person name="Goyette A."/>
            <person name="Graham J."/>
            <person name="Grandbois E."/>
            <person name="Gyaltsen K."/>
            <person name="Hafez N."/>
            <person name="Hagopian D."/>
            <person name="Hagos B."/>
            <person name="Hall J."/>
            <person name="Hatcher B."/>
            <person name="Heller A."/>
            <person name="Higgins H."/>
            <person name="Honan T."/>
            <person name="Horn A."/>
            <person name="Houde N."/>
            <person name="Hughes L."/>
            <person name="Hulme W."/>
            <person name="Husby E."/>
            <person name="Iliev I."/>
            <person name="Jaffe D."/>
            <person name="Jones C."/>
            <person name="Kamal M."/>
            <person name="Kamat A."/>
            <person name="Kamvysselis M."/>
            <person name="Karlsson E."/>
            <person name="Kells C."/>
            <person name="Kieu A."/>
            <person name="Kisner P."/>
            <person name="Kodira C."/>
            <person name="Kulbokas E."/>
            <person name="Labutti K."/>
            <person name="Lama D."/>
            <person name="Landers T."/>
            <person name="Leger J."/>
            <person name="Levine S."/>
            <person name="Lewis D."/>
            <person name="Lewis T."/>
            <person name="Lindblad-toh K."/>
            <person name="Liu X."/>
            <person name="Lokyitsang T."/>
            <person name="Lokyitsang Y."/>
            <person name="Lucien O."/>
            <person name="Lui A."/>
            <person name="Ma L.J."/>
            <person name="Mabbitt R."/>
            <person name="Macdonald J."/>
            <person name="Maclean C."/>
            <person name="Major J."/>
            <person name="Manning J."/>
            <person name="Marabella R."/>
            <person name="Maru K."/>
            <person name="Matthews C."/>
            <person name="Mauceli E."/>
            <person name="Mccarthy M."/>
            <person name="Mcdonough S."/>
            <person name="Mcghee T."/>
            <person name="Meldrim J."/>
            <person name="Meneus L."/>
            <person name="Mesirov J."/>
            <person name="Mihalev A."/>
            <person name="Mihova T."/>
            <person name="Mikkelsen T."/>
            <person name="Mlenga V."/>
            <person name="Moru K."/>
            <person name="Mozes J."/>
            <person name="Mulrain L."/>
            <person name="Munson G."/>
            <person name="Naylor J."/>
            <person name="Newes C."/>
            <person name="Nguyen C."/>
            <person name="Nguyen N."/>
            <person name="Nguyen T."/>
            <person name="Nicol R."/>
            <person name="Nielsen C."/>
            <person name="Nizzari M."/>
            <person name="Norbu C."/>
            <person name="Norbu N."/>
            <person name="O'donnell P."/>
            <person name="Okoawo O."/>
            <person name="O'leary S."/>
            <person name="Omotosho B."/>
            <person name="O'neill K."/>
            <person name="Osman S."/>
            <person name="Parker S."/>
            <person name="Perrin D."/>
            <person name="Phunkhang P."/>
            <person name="Piqani B."/>
            <person name="Purcell S."/>
            <person name="Rachupka T."/>
            <person name="Ramasamy U."/>
            <person name="Rameau R."/>
            <person name="Ray V."/>
            <person name="Raymond C."/>
            <person name="Retta R."/>
            <person name="Richardson S."/>
            <person name="Rise C."/>
            <person name="Rodriguez J."/>
            <person name="Rogers J."/>
            <person name="Rogov P."/>
            <person name="Rutman M."/>
            <person name="Schupbach R."/>
            <person name="Seaman C."/>
            <person name="Settipalli S."/>
            <person name="Sharpe T."/>
            <person name="Sheridan J."/>
            <person name="Sherpa N."/>
            <person name="Shi J."/>
            <person name="Smirnov S."/>
            <person name="Smith C."/>
            <person name="Sougnez C."/>
            <person name="Spencer B."/>
            <person name="Stalker J."/>
            <person name="Stange-thomann N."/>
            <person name="Stavropoulos S."/>
            <person name="Stetson K."/>
            <person name="Stone C."/>
            <person name="Stone S."/>
            <person name="Stubbs M."/>
            <person name="Talamas J."/>
            <person name="Tchuinga P."/>
            <person name="Tenzing P."/>
            <person name="Tesfaye S."/>
            <person name="Theodore J."/>
            <person name="Thoulutsang Y."/>
            <person name="Topham K."/>
            <person name="Towey S."/>
            <person name="Tsamla T."/>
            <person name="Tsomo N."/>
            <person name="Vallee D."/>
            <person name="Vassiliev H."/>
            <person name="Venkataraman V."/>
            <person name="Vinson J."/>
            <person name="Vo A."/>
            <person name="Wade C."/>
            <person name="Wang S."/>
            <person name="Wangchuk T."/>
            <person name="Wangdi T."/>
            <person name="Whittaker C."/>
            <person name="Wilkinson J."/>
            <person name="Wu Y."/>
            <person name="Wyman D."/>
            <person name="Yadav S."/>
            <person name="Yang S."/>
            <person name="Yang X."/>
            <person name="Yeager S."/>
            <person name="Yee E."/>
            <person name="Young G."/>
            <person name="Zainoun J."/>
            <person name="Zembeck L."/>
            <person name="Zimmer A."/>
            <person name="Zody M."/>
            <person name="Lander E."/>
        </authorList>
    </citation>
    <scope>NUCLEOTIDE SEQUENCE [LARGE SCALE GENOMIC DNA]</scope>
</reference>
<dbReference type="GO" id="GO:0010629">
    <property type="term" value="P:negative regulation of gene expression"/>
    <property type="evidence" value="ECO:0007669"/>
    <property type="project" value="TreeGrafter"/>
</dbReference>
<protein>
    <recommendedName>
        <fullName evidence="7">PARP catalytic domain-containing protein</fullName>
    </recommendedName>
</protein>
<dbReference type="Gene3D" id="3.90.228.10">
    <property type="match status" value="1"/>
</dbReference>
<evidence type="ECO:0000256" key="2">
    <source>
        <dbReference type="ARBA" id="ARBA00022676"/>
    </source>
</evidence>
<dbReference type="GO" id="GO:0005737">
    <property type="term" value="C:cytoplasm"/>
    <property type="evidence" value="ECO:0007669"/>
    <property type="project" value="TreeGrafter"/>
</dbReference>
<dbReference type="eggNOG" id="KOG2633">
    <property type="taxonomic scope" value="Eukaryota"/>
</dbReference>
<dbReference type="PANTHER" id="PTHR14453">
    <property type="entry name" value="PARP/ZINC FINGER CCCH TYPE DOMAIN CONTAINING PROTEIN"/>
    <property type="match status" value="1"/>
</dbReference>
<keyword evidence="5" id="KW-0539">Nucleus</keyword>
<evidence type="ECO:0000256" key="4">
    <source>
        <dbReference type="ARBA" id="ARBA00023027"/>
    </source>
</evidence>
<dbReference type="GeneTree" id="ENSGT00940000164121"/>
<evidence type="ECO:0000259" key="7">
    <source>
        <dbReference type="PROSITE" id="PS51059"/>
    </source>
</evidence>
<evidence type="ECO:0000256" key="1">
    <source>
        <dbReference type="ARBA" id="ARBA00004123"/>
    </source>
</evidence>
<evidence type="ECO:0000256" key="5">
    <source>
        <dbReference type="ARBA" id="ARBA00023242"/>
    </source>
</evidence>
<sequence length="181" mass="20674">MDGVHIVDKQTMGYKEGLNSGIIKRVVSSTDNFPSHWVDMSGSLLMVNLDPTSEQYRRIVRLFHTTGPGFQVIKVMQIQNQTLYRQYAAKREEVRNHVTRGVQVEQELFHGTTKDVCEKIWKGGFNRSYAGKNGENVLYMEMEYTFPPVPNTPTRLLDMLPQSICLWQMCLQGITSKGKVG</sequence>
<dbReference type="HOGENOM" id="CLU_127739_0_0_1"/>
<dbReference type="PROSITE" id="PS51059">
    <property type="entry name" value="PARP_CATALYTIC"/>
    <property type="match status" value="1"/>
</dbReference>
<evidence type="ECO:0000256" key="3">
    <source>
        <dbReference type="ARBA" id="ARBA00022679"/>
    </source>
</evidence>
<reference evidence="8" key="2">
    <citation type="submission" date="2025-08" db="UniProtKB">
        <authorList>
            <consortium name="Ensembl"/>
        </authorList>
    </citation>
    <scope>IDENTIFICATION</scope>
</reference>
<keyword evidence="3" id="KW-0808">Transferase</keyword>
<dbReference type="Ensembl" id="ENSCSAVT00000006396.1">
    <property type="protein sequence ID" value="ENSCSAVP00000006317.1"/>
    <property type="gene ID" value="ENSCSAVG00000003783.1"/>
</dbReference>
<accession>H2YLW5</accession>
<organism evidence="8 9">
    <name type="scientific">Ciona savignyi</name>
    <name type="common">Pacific transparent sea squirt</name>
    <dbReference type="NCBI Taxonomy" id="51511"/>
    <lineage>
        <taxon>Eukaryota</taxon>
        <taxon>Metazoa</taxon>
        <taxon>Chordata</taxon>
        <taxon>Tunicata</taxon>
        <taxon>Ascidiacea</taxon>
        <taxon>Phlebobranchia</taxon>
        <taxon>Cionidae</taxon>
        <taxon>Ciona</taxon>
    </lineage>
</organism>
<evidence type="ECO:0000313" key="9">
    <source>
        <dbReference type="Proteomes" id="UP000007875"/>
    </source>
</evidence>
<name>H2YLW5_CIOSA</name>